<evidence type="ECO:0000313" key="8">
    <source>
        <dbReference type="Proteomes" id="UP001318040"/>
    </source>
</evidence>
<protein>
    <submittedName>
        <fullName evidence="9">Neuronal pentraxin-2-like</fullName>
    </submittedName>
</protein>
<sequence length="131" mass="14160">MYARVRSTLPELHAFTLCTWLRRTGLGLGTILSYAVTGQPNELTLMEAGGDGVEVVVNDKVMLLPLRVPRLTWHHVCVTWSARDGAWSSFLDGVRTGSGDGLAPWRPLTGGGVIVLGQEQVGDAPRQRPPA</sequence>
<dbReference type="Gene3D" id="2.60.120.200">
    <property type="match status" value="1"/>
</dbReference>
<dbReference type="KEGG" id="pmrn:116955137"/>
<dbReference type="PRINTS" id="PR00895">
    <property type="entry name" value="PENTAXIN"/>
</dbReference>
<evidence type="ECO:0000256" key="6">
    <source>
        <dbReference type="PROSITE-ProRule" id="PRU01172"/>
    </source>
</evidence>
<name>A0AAJ7XF46_PETMA</name>
<proteinExistence type="predicted"/>
<dbReference type="GO" id="GO:0046872">
    <property type="term" value="F:metal ion binding"/>
    <property type="evidence" value="ECO:0007669"/>
    <property type="project" value="UniProtKB-KW"/>
</dbReference>
<evidence type="ECO:0000256" key="2">
    <source>
        <dbReference type="ARBA" id="ARBA00022723"/>
    </source>
</evidence>
<dbReference type="SMART" id="SM00159">
    <property type="entry name" value="PTX"/>
    <property type="match status" value="1"/>
</dbReference>
<dbReference type="Proteomes" id="UP001318040">
    <property type="component" value="Chromosome 58"/>
</dbReference>
<gene>
    <name evidence="9" type="primary">LOC116955137</name>
</gene>
<dbReference type="InterPro" id="IPR013320">
    <property type="entry name" value="ConA-like_dom_sf"/>
</dbReference>
<keyword evidence="2" id="KW-0479">Metal-binding</keyword>
<keyword evidence="5" id="KW-0325">Glycoprotein</keyword>
<comment type="cofactor">
    <cofactor evidence="1">
        <name>Ca(2+)</name>
        <dbReference type="ChEBI" id="CHEBI:29108"/>
    </cofactor>
</comment>
<dbReference type="RefSeq" id="XP_032832040.1">
    <property type="nucleotide sequence ID" value="XM_032976149.1"/>
</dbReference>
<evidence type="ECO:0000256" key="3">
    <source>
        <dbReference type="ARBA" id="ARBA00022837"/>
    </source>
</evidence>
<dbReference type="PROSITE" id="PS51828">
    <property type="entry name" value="PTX_2"/>
    <property type="match status" value="1"/>
</dbReference>
<dbReference type="InterPro" id="IPR001759">
    <property type="entry name" value="PTX_dom"/>
</dbReference>
<keyword evidence="4 6" id="KW-1015">Disulfide bond</keyword>
<evidence type="ECO:0000313" key="9">
    <source>
        <dbReference type="RefSeq" id="XP_032832040.1"/>
    </source>
</evidence>
<keyword evidence="8" id="KW-1185">Reference proteome</keyword>
<evidence type="ECO:0000256" key="1">
    <source>
        <dbReference type="ARBA" id="ARBA00001913"/>
    </source>
</evidence>
<dbReference type="Pfam" id="PF00354">
    <property type="entry name" value="Pentaxin"/>
    <property type="match status" value="1"/>
</dbReference>
<feature type="disulfide bond" evidence="6">
    <location>
        <begin position="18"/>
        <end position="77"/>
    </location>
</feature>
<dbReference type="PANTHER" id="PTHR19277">
    <property type="entry name" value="PENTRAXIN"/>
    <property type="match status" value="1"/>
</dbReference>
<dbReference type="SUPFAM" id="SSF49899">
    <property type="entry name" value="Concanavalin A-like lectins/glucanases"/>
    <property type="match status" value="1"/>
</dbReference>
<accession>A0AAJ7XF46</accession>
<reference evidence="9" key="1">
    <citation type="submission" date="2025-08" db="UniProtKB">
        <authorList>
            <consortium name="RefSeq"/>
        </authorList>
    </citation>
    <scope>IDENTIFICATION</scope>
    <source>
        <tissue evidence="9">Sperm</tissue>
    </source>
</reference>
<dbReference type="InterPro" id="IPR051360">
    <property type="entry name" value="Neuronal_Pentraxin_Related"/>
</dbReference>
<organism evidence="8 9">
    <name type="scientific">Petromyzon marinus</name>
    <name type="common">Sea lamprey</name>
    <dbReference type="NCBI Taxonomy" id="7757"/>
    <lineage>
        <taxon>Eukaryota</taxon>
        <taxon>Metazoa</taxon>
        <taxon>Chordata</taxon>
        <taxon>Craniata</taxon>
        <taxon>Vertebrata</taxon>
        <taxon>Cyclostomata</taxon>
        <taxon>Hyperoartia</taxon>
        <taxon>Petromyzontiformes</taxon>
        <taxon>Petromyzontidae</taxon>
        <taxon>Petromyzon</taxon>
    </lineage>
</organism>
<dbReference type="PANTHER" id="PTHR19277:SF125">
    <property type="entry name" value="B6"/>
    <property type="match status" value="1"/>
</dbReference>
<dbReference type="AlphaFoldDB" id="A0AAJ7XF46"/>
<evidence type="ECO:0000256" key="4">
    <source>
        <dbReference type="ARBA" id="ARBA00023157"/>
    </source>
</evidence>
<feature type="domain" description="Pentraxin (PTX)" evidence="7">
    <location>
        <begin position="1"/>
        <end position="131"/>
    </location>
</feature>
<evidence type="ECO:0000256" key="5">
    <source>
        <dbReference type="ARBA" id="ARBA00023180"/>
    </source>
</evidence>
<keyword evidence="3" id="KW-0106">Calcium</keyword>
<evidence type="ECO:0000259" key="7">
    <source>
        <dbReference type="PROSITE" id="PS51828"/>
    </source>
</evidence>